<comment type="caution">
    <text evidence="7">The sequence shown here is derived from an EMBL/GenBank/DDBJ whole genome shotgun (WGS) entry which is preliminary data.</text>
</comment>
<comment type="subcellular location">
    <subcellularLocation>
        <location evidence="1">Cell membrane</location>
        <topology evidence="1">Multi-pass membrane protein</topology>
    </subcellularLocation>
</comment>
<dbReference type="InterPro" id="IPR051449">
    <property type="entry name" value="ABC-2_transporter_component"/>
</dbReference>
<feature type="transmembrane region" description="Helical" evidence="6">
    <location>
        <begin position="203"/>
        <end position="227"/>
    </location>
</feature>
<name>A0A926I6M3_9FIRM</name>
<gene>
    <name evidence="7" type="ORF">H8710_03550</name>
</gene>
<evidence type="ECO:0000256" key="2">
    <source>
        <dbReference type="ARBA" id="ARBA00022475"/>
    </source>
</evidence>
<accession>A0A926I6M3</accession>
<dbReference type="Proteomes" id="UP000610760">
    <property type="component" value="Unassembled WGS sequence"/>
</dbReference>
<feature type="transmembrane region" description="Helical" evidence="6">
    <location>
        <begin position="159"/>
        <end position="183"/>
    </location>
</feature>
<dbReference type="PANTHER" id="PTHR30294:SF29">
    <property type="entry name" value="MULTIDRUG ABC TRANSPORTER PERMEASE YBHS-RELATED"/>
    <property type="match status" value="1"/>
</dbReference>
<organism evidence="7 8">
    <name type="scientific">Fumia xinanensis</name>
    <dbReference type="NCBI Taxonomy" id="2763659"/>
    <lineage>
        <taxon>Bacteria</taxon>
        <taxon>Bacillati</taxon>
        <taxon>Bacillota</taxon>
        <taxon>Clostridia</taxon>
        <taxon>Eubacteriales</taxon>
        <taxon>Oscillospiraceae</taxon>
        <taxon>Fumia</taxon>
    </lineage>
</organism>
<keyword evidence="3 6" id="KW-0812">Transmembrane</keyword>
<evidence type="ECO:0000256" key="4">
    <source>
        <dbReference type="ARBA" id="ARBA00022989"/>
    </source>
</evidence>
<evidence type="ECO:0000256" key="3">
    <source>
        <dbReference type="ARBA" id="ARBA00022692"/>
    </source>
</evidence>
<evidence type="ECO:0000256" key="1">
    <source>
        <dbReference type="ARBA" id="ARBA00004651"/>
    </source>
</evidence>
<dbReference type="GO" id="GO:0005886">
    <property type="term" value="C:plasma membrane"/>
    <property type="evidence" value="ECO:0007669"/>
    <property type="project" value="UniProtKB-SubCell"/>
</dbReference>
<feature type="transmembrane region" description="Helical" evidence="6">
    <location>
        <begin position="88"/>
        <end position="114"/>
    </location>
</feature>
<evidence type="ECO:0000313" key="8">
    <source>
        <dbReference type="Proteomes" id="UP000610760"/>
    </source>
</evidence>
<keyword evidence="4 6" id="KW-1133">Transmembrane helix</keyword>
<reference evidence="7" key="1">
    <citation type="submission" date="2020-08" db="EMBL/GenBank/DDBJ databases">
        <title>Genome public.</title>
        <authorList>
            <person name="Liu C."/>
            <person name="Sun Q."/>
        </authorList>
    </citation>
    <scope>NUCLEOTIDE SEQUENCE</scope>
    <source>
        <strain evidence="7">NSJ-33</strain>
    </source>
</reference>
<keyword evidence="8" id="KW-1185">Reference proteome</keyword>
<keyword evidence="5 6" id="KW-0472">Membrane</keyword>
<evidence type="ECO:0000256" key="6">
    <source>
        <dbReference type="SAM" id="Phobius"/>
    </source>
</evidence>
<dbReference type="PANTHER" id="PTHR30294">
    <property type="entry name" value="MEMBRANE COMPONENT OF ABC TRANSPORTER YHHJ-RELATED"/>
    <property type="match status" value="1"/>
</dbReference>
<dbReference type="RefSeq" id="WP_249294024.1">
    <property type="nucleotide sequence ID" value="NZ_JACRSV010000001.1"/>
</dbReference>
<sequence length="233" mass="25920">MAAIFRREFSSYFTSPIGYIYLTVFYFFSGMFFNSVVTANSTDVTPVFSSLFLILLILIPLLTMRLLSEEKKQKTDQLLLTSPVSLSGLVYGKFLAAFCIYAMGIAVTLVYSVILAGFASPQWMVVAGNILGALLLGFAMISIGLFISSLTENQMIAAVGSFAAMLFIWLMDAFTSLISVKWISEVLLSISFMARYSEFTSGILNLSNVLYFLSVGVIFNFLTVRVLEKRRWS</sequence>
<feature type="transmembrane region" description="Helical" evidence="6">
    <location>
        <begin position="45"/>
        <end position="67"/>
    </location>
</feature>
<feature type="transmembrane region" description="Helical" evidence="6">
    <location>
        <begin position="12"/>
        <end position="33"/>
    </location>
</feature>
<dbReference type="AlphaFoldDB" id="A0A926I6M3"/>
<keyword evidence="2" id="KW-1003">Cell membrane</keyword>
<evidence type="ECO:0000256" key="5">
    <source>
        <dbReference type="ARBA" id="ARBA00023136"/>
    </source>
</evidence>
<dbReference type="EMBL" id="JACRSV010000001">
    <property type="protein sequence ID" value="MBC8559139.1"/>
    <property type="molecule type" value="Genomic_DNA"/>
</dbReference>
<dbReference type="GO" id="GO:0140359">
    <property type="term" value="F:ABC-type transporter activity"/>
    <property type="evidence" value="ECO:0007669"/>
    <property type="project" value="InterPro"/>
</dbReference>
<protein>
    <submittedName>
        <fullName evidence="7">ABC transporter permease subunit</fullName>
    </submittedName>
</protein>
<evidence type="ECO:0000313" key="7">
    <source>
        <dbReference type="EMBL" id="MBC8559139.1"/>
    </source>
</evidence>
<feature type="transmembrane region" description="Helical" evidence="6">
    <location>
        <begin position="126"/>
        <end position="147"/>
    </location>
</feature>
<dbReference type="Pfam" id="PF12679">
    <property type="entry name" value="ABC2_membrane_2"/>
    <property type="match status" value="1"/>
</dbReference>
<proteinExistence type="predicted"/>